<evidence type="ECO:0000256" key="6">
    <source>
        <dbReference type="SAM" id="Phobius"/>
    </source>
</evidence>
<dbReference type="PROSITE" id="PS51352">
    <property type="entry name" value="THIOREDOXIN_2"/>
    <property type="match status" value="1"/>
</dbReference>
<comment type="function">
    <text evidence="5">Probable disulfide isomerase, which participates in the folding of proteins containing disulfide bonds. May act as a dithiol oxidase. Acts as a regulator of endoplasmic reticulum-mitochondria contact sites via its ability to regulate redox signals.</text>
</comment>
<dbReference type="SUPFAM" id="SSF52833">
    <property type="entry name" value="Thioredoxin-like"/>
    <property type="match status" value="1"/>
</dbReference>
<proteinExistence type="predicted"/>
<dbReference type="Proteomes" id="UP001165740">
    <property type="component" value="Chromosome 7"/>
</dbReference>
<evidence type="ECO:0000256" key="5">
    <source>
        <dbReference type="ARBA" id="ARBA00045246"/>
    </source>
</evidence>
<feature type="signal peptide" evidence="7">
    <location>
        <begin position="1"/>
        <end position="21"/>
    </location>
</feature>
<dbReference type="OrthoDB" id="74910at2759"/>
<dbReference type="OMA" id="GIEMRNM"/>
<comment type="subcellular location">
    <subcellularLocation>
        <location evidence="1">Endoplasmic reticulum membrane</location>
        <topology evidence="1">Single-pass membrane protein</topology>
    </subcellularLocation>
</comment>
<dbReference type="RefSeq" id="XP_055890493.1">
    <property type="nucleotide sequence ID" value="XM_056034518.1"/>
</dbReference>
<feature type="chain" id="PRO_5040804545" evidence="7">
    <location>
        <begin position="22"/>
        <end position="459"/>
    </location>
</feature>
<dbReference type="InterPro" id="IPR013766">
    <property type="entry name" value="Thioredoxin_domain"/>
</dbReference>
<dbReference type="AlphaFoldDB" id="A0A9W3ATE4"/>
<organism evidence="9 10">
    <name type="scientific">Biomphalaria glabrata</name>
    <name type="common">Bloodfluke planorb</name>
    <name type="synonym">Freshwater snail</name>
    <dbReference type="NCBI Taxonomy" id="6526"/>
    <lineage>
        <taxon>Eukaryota</taxon>
        <taxon>Metazoa</taxon>
        <taxon>Spiralia</taxon>
        <taxon>Lophotrochozoa</taxon>
        <taxon>Mollusca</taxon>
        <taxon>Gastropoda</taxon>
        <taxon>Heterobranchia</taxon>
        <taxon>Euthyneura</taxon>
        <taxon>Panpulmonata</taxon>
        <taxon>Hygrophila</taxon>
        <taxon>Lymnaeoidea</taxon>
        <taxon>Planorbidae</taxon>
        <taxon>Biomphalaria</taxon>
    </lineage>
</organism>
<accession>A0A9W3ATE4</accession>
<keyword evidence="2 6" id="KW-0812">Transmembrane</keyword>
<reference evidence="10" key="1">
    <citation type="submission" date="2025-08" db="UniProtKB">
        <authorList>
            <consortium name="RefSeq"/>
        </authorList>
    </citation>
    <scope>IDENTIFICATION</scope>
</reference>
<dbReference type="PANTHER" id="PTHR46426">
    <property type="entry name" value="PROTEIN DISULFIDE-ISOMERASE TMX3"/>
    <property type="match status" value="1"/>
</dbReference>
<dbReference type="PANTHER" id="PTHR46426:SF1">
    <property type="entry name" value="PROTEIN DISULFIDE-ISOMERASE TMX3"/>
    <property type="match status" value="1"/>
</dbReference>
<evidence type="ECO:0000256" key="1">
    <source>
        <dbReference type="ARBA" id="ARBA00004389"/>
    </source>
</evidence>
<dbReference type="InterPro" id="IPR036249">
    <property type="entry name" value="Thioredoxin-like_sf"/>
</dbReference>
<evidence type="ECO:0000313" key="9">
    <source>
        <dbReference type="Proteomes" id="UP001165740"/>
    </source>
</evidence>
<evidence type="ECO:0000256" key="2">
    <source>
        <dbReference type="ARBA" id="ARBA00022692"/>
    </source>
</evidence>
<name>A0A9W3ATE4_BIOGL</name>
<evidence type="ECO:0000256" key="7">
    <source>
        <dbReference type="SAM" id="SignalP"/>
    </source>
</evidence>
<feature type="domain" description="Thioredoxin" evidence="8">
    <location>
        <begin position="1"/>
        <end position="125"/>
    </location>
</feature>
<dbReference type="PRINTS" id="PR00421">
    <property type="entry name" value="THIOREDOXIN"/>
</dbReference>
<dbReference type="Gene3D" id="3.40.30.10">
    <property type="entry name" value="Glutaredoxin"/>
    <property type="match status" value="1"/>
</dbReference>
<dbReference type="InterPro" id="IPR052250">
    <property type="entry name" value="PDI_TMX3"/>
</dbReference>
<dbReference type="Pfam" id="PF00085">
    <property type="entry name" value="Thioredoxin"/>
    <property type="match status" value="1"/>
</dbReference>
<evidence type="ECO:0000256" key="4">
    <source>
        <dbReference type="ARBA" id="ARBA00023136"/>
    </source>
</evidence>
<dbReference type="PROSITE" id="PS00194">
    <property type="entry name" value="THIOREDOXIN_1"/>
    <property type="match status" value="1"/>
</dbReference>
<keyword evidence="4 6" id="KW-0472">Membrane</keyword>
<evidence type="ECO:0000313" key="10">
    <source>
        <dbReference type="RefSeq" id="XP_055890493.1"/>
    </source>
</evidence>
<feature type="transmembrane region" description="Helical" evidence="6">
    <location>
        <begin position="382"/>
        <end position="403"/>
    </location>
</feature>
<keyword evidence="3 6" id="KW-1133">Transmembrane helix</keyword>
<sequence>MAAYTTVLYFLLCCLFIACRCQFELDERFLEYRKHGMWLVEFYAPWCGHCKKLDPIFKEVARELQVTNSAVKVAKLDCTRYSQIASEFSVKGFPTIMFIHGERTYTHRGDRTKDDILEFVLKAQGPTVRKLSSVGKFNEALGQHSGSVFFLYVGNEDEHEDLYKKFHHSADNHAIHSYFYQGKKHILEDRNLKRHPTILVFKDKQFLEFEPPGGIATADSVERWINRERYPTFPKISGAGLNEMASVAKYLVILAAEQKELDDSSTSTSRLYLVMKELAFGEKDKFHSQFQFVWMPEVETVNSIAMSFMSAPVFMVLDTAEHIYYMPIAEENLTVSTMADFLTRVADGKEQPHGGTGVLMSIKRVFYDLISLVLSIWQASRWLFLLMFGLPTLIISFICYSLCCMEAIDDLPEDEGDEDDDMDTVYHATPSLLTPGQERLIPPYEGAQKVKSLEDKKKE</sequence>
<dbReference type="Pfam" id="PF13848">
    <property type="entry name" value="Thioredoxin_6"/>
    <property type="match status" value="1"/>
</dbReference>
<dbReference type="GO" id="GO:0005789">
    <property type="term" value="C:endoplasmic reticulum membrane"/>
    <property type="evidence" value="ECO:0007669"/>
    <property type="project" value="UniProtKB-SubCell"/>
</dbReference>
<dbReference type="InterPro" id="IPR017937">
    <property type="entry name" value="Thioredoxin_CS"/>
</dbReference>
<keyword evidence="7" id="KW-0732">Signal</keyword>
<dbReference type="GeneID" id="106051503"/>
<protein>
    <submittedName>
        <fullName evidence="10">Protein disulfide-isomerase TMX3-like</fullName>
    </submittedName>
</protein>
<evidence type="ECO:0000259" key="8">
    <source>
        <dbReference type="PROSITE" id="PS51352"/>
    </source>
</evidence>
<keyword evidence="9" id="KW-1185">Reference proteome</keyword>
<evidence type="ECO:0000256" key="3">
    <source>
        <dbReference type="ARBA" id="ARBA00022989"/>
    </source>
</evidence>
<gene>
    <name evidence="10" type="primary">LOC106051503</name>
</gene>